<feature type="region of interest" description="Disordered" evidence="1">
    <location>
        <begin position="177"/>
        <end position="197"/>
    </location>
</feature>
<keyword evidence="3" id="KW-1185">Reference proteome</keyword>
<dbReference type="EMBL" id="JAPEIS010000008">
    <property type="protein sequence ID" value="KAJ8064032.1"/>
    <property type="molecule type" value="Genomic_DNA"/>
</dbReference>
<sequence length="197" mass="21722">MAEINDHKGFLITGKGNLNIDSVQDVFESIVGDKASDSSLRDFAQTAPSGVFDVQPAKINAQLTAVQMLESTNEGPPQMEQAATIPKKKLSYSTSARKNRRRWKEEEKKQIALGIYSSEEIPAVVNAARKETKRQYRKEHKLRKAMTKEALDKANNDAESGCTKSICSDGDGLQTGYEARLSPKIGKTTAEENMEAQ</sequence>
<evidence type="ECO:0000313" key="2">
    <source>
        <dbReference type="EMBL" id="KAJ8064032.1"/>
    </source>
</evidence>
<comment type="caution">
    <text evidence="2">The sequence shown here is derived from an EMBL/GenBank/DDBJ whole genome shotgun (WGS) entry which is preliminary data.</text>
</comment>
<organism evidence="2 3">
    <name type="scientific">Sclerotinia nivalis</name>
    <dbReference type="NCBI Taxonomy" id="352851"/>
    <lineage>
        <taxon>Eukaryota</taxon>
        <taxon>Fungi</taxon>
        <taxon>Dikarya</taxon>
        <taxon>Ascomycota</taxon>
        <taxon>Pezizomycotina</taxon>
        <taxon>Leotiomycetes</taxon>
        <taxon>Helotiales</taxon>
        <taxon>Sclerotiniaceae</taxon>
        <taxon>Sclerotinia</taxon>
    </lineage>
</organism>
<evidence type="ECO:0000256" key="1">
    <source>
        <dbReference type="SAM" id="MobiDB-lite"/>
    </source>
</evidence>
<dbReference type="OrthoDB" id="10608303at2759"/>
<dbReference type="Proteomes" id="UP001152300">
    <property type="component" value="Unassembled WGS sequence"/>
</dbReference>
<protein>
    <submittedName>
        <fullName evidence="2">Uncharacterized protein</fullName>
    </submittedName>
</protein>
<dbReference type="AlphaFoldDB" id="A0A9X0AJP8"/>
<accession>A0A9X0AJP8</accession>
<feature type="region of interest" description="Disordered" evidence="1">
    <location>
        <begin position="74"/>
        <end position="104"/>
    </location>
</feature>
<gene>
    <name evidence="2" type="ORF">OCU04_007873</name>
</gene>
<evidence type="ECO:0000313" key="3">
    <source>
        <dbReference type="Proteomes" id="UP001152300"/>
    </source>
</evidence>
<reference evidence="2" key="1">
    <citation type="submission" date="2022-11" db="EMBL/GenBank/DDBJ databases">
        <title>Genome Resource of Sclerotinia nivalis Strain SnTB1, a Plant Pathogen Isolated from American Ginseng.</title>
        <authorList>
            <person name="Fan S."/>
        </authorList>
    </citation>
    <scope>NUCLEOTIDE SEQUENCE</scope>
    <source>
        <strain evidence="2">SnTB1</strain>
    </source>
</reference>
<proteinExistence type="predicted"/>
<name>A0A9X0AJP8_9HELO</name>